<sequence>MLTEDDLKEVLWACKSQDPSQPIDPKGLYCDNLDIVEFSAKIEEKVALKYARLERAECIKFVKSLNVEVARALSEKRGAM</sequence>
<proteinExistence type="predicted"/>
<dbReference type="EMBL" id="LR796253">
    <property type="protein sequence ID" value="CAB4131800.1"/>
    <property type="molecule type" value="Genomic_DNA"/>
</dbReference>
<accession>A0A6J5LFS4</accession>
<organism evidence="1">
    <name type="scientific">uncultured Caudovirales phage</name>
    <dbReference type="NCBI Taxonomy" id="2100421"/>
    <lineage>
        <taxon>Viruses</taxon>
        <taxon>Duplodnaviria</taxon>
        <taxon>Heunggongvirae</taxon>
        <taxon>Uroviricota</taxon>
        <taxon>Caudoviricetes</taxon>
        <taxon>Peduoviridae</taxon>
        <taxon>Maltschvirus</taxon>
        <taxon>Maltschvirus maltsch</taxon>
    </lineage>
</organism>
<name>A0A6J5LFS4_9CAUD</name>
<evidence type="ECO:0000313" key="1">
    <source>
        <dbReference type="EMBL" id="CAB4131800.1"/>
    </source>
</evidence>
<reference evidence="1" key="1">
    <citation type="submission" date="2020-04" db="EMBL/GenBank/DDBJ databases">
        <authorList>
            <person name="Chiriac C."/>
            <person name="Salcher M."/>
            <person name="Ghai R."/>
            <person name="Kavagutti S V."/>
        </authorList>
    </citation>
    <scope>NUCLEOTIDE SEQUENCE</scope>
</reference>
<gene>
    <name evidence="1" type="ORF">UFOVP125_10</name>
</gene>
<protein>
    <submittedName>
        <fullName evidence="1">Uncharacterized protein</fullName>
    </submittedName>
</protein>